<evidence type="ECO:0000313" key="1">
    <source>
        <dbReference type="EMBL" id="KJY83565.1"/>
    </source>
</evidence>
<dbReference type="PATRIC" id="fig|579748.3.peg.1487"/>
<dbReference type="Gene3D" id="3.40.50.1000">
    <property type="entry name" value="HAD superfamily/HAD-like"/>
    <property type="match status" value="1"/>
</dbReference>
<dbReference type="NCBIfam" id="TIGR01509">
    <property type="entry name" value="HAD-SF-IA-v3"/>
    <property type="match status" value="1"/>
</dbReference>
<dbReference type="SFLD" id="SFLDG01135">
    <property type="entry name" value="C1.5.6:_HAD__Beta-PGM__Phospha"/>
    <property type="match status" value="1"/>
</dbReference>
<sequence>MLKAILFDMDGLIFDTESVYKQSWQYAATEQHLTISDGFYQQFIGVQDPDCERLLVKHFQSALDIERYRTTRDAHYQQLRQQGIAIKPGFAALLAFIKQRGLRTALVTSSPLVDVKFNFSPTDYLSQFELVISAEDVVRSKPHPEGYQKACKRLGLAPDECLVLEDSNNGIRAALTAGCHAVMIPDLLPPLPEWQDRIIQLDNLHQVIEILDSFS</sequence>
<dbReference type="InterPro" id="IPR036412">
    <property type="entry name" value="HAD-like_sf"/>
</dbReference>
<dbReference type="SFLD" id="SFLDG01129">
    <property type="entry name" value="C1.5:_HAD__Beta-PGM__Phosphata"/>
    <property type="match status" value="1"/>
</dbReference>
<dbReference type="PANTHER" id="PTHR18901:SF38">
    <property type="entry name" value="PSEUDOURIDINE-5'-PHOSPHATASE"/>
    <property type="match status" value="1"/>
</dbReference>
<dbReference type="SFLD" id="SFLDS00003">
    <property type="entry name" value="Haloacid_Dehalogenase"/>
    <property type="match status" value="1"/>
</dbReference>
<protein>
    <submittedName>
        <fullName evidence="1">Haloacid dehalogenase</fullName>
    </submittedName>
</protein>
<dbReference type="InterPro" id="IPR006439">
    <property type="entry name" value="HAD-SF_hydro_IA"/>
</dbReference>
<accession>A0A0F4NK45</accession>
<dbReference type="Gene3D" id="1.10.150.240">
    <property type="entry name" value="Putative phosphatase, domain 2"/>
    <property type="match status" value="1"/>
</dbReference>
<reference evidence="1 2" key="1">
    <citation type="journal article" date="2015" name="BMC Genomics">
        <title>Genome mining reveals unlocked bioactive potential of marine Gram-negative bacteria.</title>
        <authorList>
            <person name="Machado H."/>
            <person name="Sonnenschein E.C."/>
            <person name="Melchiorsen J."/>
            <person name="Gram L."/>
        </authorList>
    </citation>
    <scope>NUCLEOTIDE SEQUENCE [LARGE SCALE GENOMIC DNA]</scope>
    <source>
        <strain evidence="1 2">S2757</strain>
    </source>
</reference>
<proteinExistence type="predicted"/>
<dbReference type="CDD" id="cd07505">
    <property type="entry name" value="HAD_BPGM-like"/>
    <property type="match status" value="1"/>
</dbReference>
<dbReference type="STRING" id="579748.TW81_07240"/>
<dbReference type="SUPFAM" id="SSF56784">
    <property type="entry name" value="HAD-like"/>
    <property type="match status" value="1"/>
</dbReference>
<dbReference type="InterPro" id="IPR041492">
    <property type="entry name" value="HAD_2"/>
</dbReference>
<name>A0A0F4NK45_9VIBR</name>
<dbReference type="RefSeq" id="WP_045955045.1">
    <property type="nucleotide sequence ID" value="NZ_JXXV01000014.1"/>
</dbReference>
<comment type="caution">
    <text evidence="1">The sequence shown here is derived from an EMBL/GenBank/DDBJ whole genome shotgun (WGS) entry which is preliminary data.</text>
</comment>
<dbReference type="OrthoDB" id="9800058at2"/>
<dbReference type="AlphaFoldDB" id="A0A0F4NK45"/>
<dbReference type="Proteomes" id="UP000033673">
    <property type="component" value="Unassembled WGS sequence"/>
</dbReference>
<dbReference type="PANTHER" id="PTHR18901">
    <property type="entry name" value="2-DEOXYGLUCOSE-6-PHOSPHATE PHOSPHATASE 2"/>
    <property type="match status" value="1"/>
</dbReference>
<dbReference type="InterPro" id="IPR023198">
    <property type="entry name" value="PGP-like_dom2"/>
</dbReference>
<gene>
    <name evidence="1" type="ORF">TW81_07240</name>
</gene>
<evidence type="ECO:0000313" key="2">
    <source>
        <dbReference type="Proteomes" id="UP000033673"/>
    </source>
</evidence>
<keyword evidence="2" id="KW-1185">Reference proteome</keyword>
<dbReference type="PRINTS" id="PR00413">
    <property type="entry name" value="HADHALOGNASE"/>
</dbReference>
<dbReference type="Pfam" id="PF13419">
    <property type="entry name" value="HAD_2"/>
    <property type="match status" value="1"/>
</dbReference>
<organism evidence="1 2">
    <name type="scientific">Vibrio galatheae</name>
    <dbReference type="NCBI Taxonomy" id="579748"/>
    <lineage>
        <taxon>Bacteria</taxon>
        <taxon>Pseudomonadati</taxon>
        <taxon>Pseudomonadota</taxon>
        <taxon>Gammaproteobacteria</taxon>
        <taxon>Vibrionales</taxon>
        <taxon>Vibrionaceae</taxon>
        <taxon>Vibrio</taxon>
    </lineage>
</organism>
<dbReference type="InterPro" id="IPR023214">
    <property type="entry name" value="HAD_sf"/>
</dbReference>
<dbReference type="EMBL" id="JXXV01000014">
    <property type="protein sequence ID" value="KJY83565.1"/>
    <property type="molecule type" value="Genomic_DNA"/>
</dbReference>